<feature type="transmembrane region" description="Helical" evidence="9">
    <location>
        <begin position="57"/>
        <end position="76"/>
    </location>
</feature>
<name>A0A0D5NQV7_9BACL</name>
<keyword evidence="4" id="KW-1003">Cell membrane</keyword>
<evidence type="ECO:0000256" key="4">
    <source>
        <dbReference type="ARBA" id="ARBA00022475"/>
    </source>
</evidence>
<feature type="transmembrane region" description="Helical" evidence="9">
    <location>
        <begin position="174"/>
        <end position="197"/>
    </location>
</feature>
<feature type="transmembrane region" description="Helical" evidence="9">
    <location>
        <begin position="305"/>
        <end position="327"/>
    </location>
</feature>
<evidence type="ECO:0000256" key="3">
    <source>
        <dbReference type="ARBA" id="ARBA00022448"/>
    </source>
</evidence>
<evidence type="ECO:0000259" key="10">
    <source>
        <dbReference type="PROSITE" id="PS50850"/>
    </source>
</evidence>
<dbReference type="Pfam" id="PF07690">
    <property type="entry name" value="MFS_1"/>
    <property type="match status" value="1"/>
</dbReference>
<comment type="similarity">
    <text evidence="2">Belongs to the major facilitator superfamily. EmrB family.</text>
</comment>
<feature type="transmembrane region" description="Helical" evidence="9">
    <location>
        <begin position="239"/>
        <end position="257"/>
    </location>
</feature>
<feature type="transmembrane region" description="Helical" evidence="9">
    <location>
        <begin position="20"/>
        <end position="45"/>
    </location>
</feature>
<dbReference type="Proteomes" id="UP000032633">
    <property type="component" value="Chromosome"/>
</dbReference>
<organism evidence="11 12">
    <name type="scientific">Paenibacillus beijingensis</name>
    <dbReference type="NCBI Taxonomy" id="1126833"/>
    <lineage>
        <taxon>Bacteria</taxon>
        <taxon>Bacillati</taxon>
        <taxon>Bacillota</taxon>
        <taxon>Bacilli</taxon>
        <taxon>Bacillales</taxon>
        <taxon>Paenibacillaceae</taxon>
        <taxon>Paenibacillus</taxon>
    </lineage>
</organism>
<feature type="transmembrane region" description="Helical" evidence="9">
    <location>
        <begin position="113"/>
        <end position="135"/>
    </location>
</feature>
<dbReference type="Gene3D" id="1.20.1720.10">
    <property type="entry name" value="Multidrug resistance protein D"/>
    <property type="match status" value="1"/>
</dbReference>
<dbReference type="HOGENOM" id="CLU_000960_28_0_9"/>
<evidence type="ECO:0000256" key="1">
    <source>
        <dbReference type="ARBA" id="ARBA00004651"/>
    </source>
</evidence>
<comment type="subcellular location">
    <subcellularLocation>
        <location evidence="1">Cell membrane</location>
        <topology evidence="1">Multi-pass membrane protein</topology>
    </subcellularLocation>
</comment>
<dbReference type="PATRIC" id="fig|1126833.4.peg.170"/>
<feature type="transmembrane region" description="Helical" evidence="9">
    <location>
        <begin position="411"/>
        <end position="428"/>
    </location>
</feature>
<feature type="transmembrane region" description="Helical" evidence="9">
    <location>
        <begin position="278"/>
        <end position="299"/>
    </location>
</feature>
<protein>
    <submittedName>
        <fullName evidence="11">MFS transporter</fullName>
    </submittedName>
</protein>
<reference evidence="12" key="2">
    <citation type="submission" date="2015-03" db="EMBL/GenBank/DDBJ databases">
        <title>Genome sequence of Paenibacillus beijingensis strain DSM 24997T.</title>
        <authorList>
            <person name="Kwak Y."/>
            <person name="Shin J.-H."/>
        </authorList>
    </citation>
    <scope>NUCLEOTIDE SEQUENCE [LARGE SCALE GENOMIC DNA]</scope>
    <source>
        <strain evidence="12">DSM 24997</strain>
    </source>
</reference>
<dbReference type="PRINTS" id="PR01036">
    <property type="entry name" value="TCRTETB"/>
</dbReference>
<feature type="domain" description="Major facilitator superfamily (MFS) profile" evidence="10">
    <location>
        <begin position="22"/>
        <end position="475"/>
    </location>
</feature>
<dbReference type="GO" id="GO:0022857">
    <property type="term" value="F:transmembrane transporter activity"/>
    <property type="evidence" value="ECO:0007669"/>
    <property type="project" value="InterPro"/>
</dbReference>
<keyword evidence="3" id="KW-0813">Transport</keyword>
<dbReference type="InterPro" id="IPR004638">
    <property type="entry name" value="EmrB-like"/>
</dbReference>
<dbReference type="AlphaFoldDB" id="A0A0D5NQV7"/>
<feature type="transmembrane region" description="Helical" evidence="9">
    <location>
        <begin position="209"/>
        <end position="227"/>
    </location>
</feature>
<keyword evidence="12" id="KW-1185">Reference proteome</keyword>
<dbReference type="PROSITE" id="PS50850">
    <property type="entry name" value="MFS"/>
    <property type="match status" value="1"/>
</dbReference>
<sequence length="496" mass="52677">MSKAVPSTAAAPEFSLKAIIAPLLAVIIGMIMVILDSTVVNVAIPTLVSDLNASLKTIQWTVTGYTLALSAVIPLAGWMTDRFGAKRIFLLTIAFFTIGSALCAIAQTPEQLIFYRVLQGLGGGMVAPIGMAMVFRLAPAEKRGAVMGMLGVPMLLAPALGPILSGWLVEYASWHWIFLINLPIGIVALLVGIRFLPNVERQQTPALDVLGMILAPIAFAMLAYGVSEGGTSWTANTTLTGLIVGGIALLLFIFVELRQKQPLLELRVFASTDFTRGVLLLWIAQIALFGSILLIPLFLQEARGYSALETGIILLPQALASTIFMPIGGRLFDKVGARPLALIGLGVISASMLMLARITIDTKLIMIIIPLILMGAGMGLSMMSLNTHVLNAAPRKLVNRVTPLTTSAQQVVTSFAVAGLTGFLTSRITDHMAAAGQNANPLNAAVDAYGDTFLLTAFIAIAGFLLSFILRKPKVKPEEQTGDSADKPDAAMMMGH</sequence>
<dbReference type="NCBIfam" id="TIGR00711">
    <property type="entry name" value="efflux_EmrB"/>
    <property type="match status" value="1"/>
</dbReference>
<evidence type="ECO:0000256" key="8">
    <source>
        <dbReference type="SAM" id="MobiDB-lite"/>
    </source>
</evidence>
<evidence type="ECO:0000313" key="11">
    <source>
        <dbReference type="EMBL" id="AJY77402.1"/>
    </source>
</evidence>
<feature type="compositionally biased region" description="Basic and acidic residues" evidence="8">
    <location>
        <begin position="477"/>
        <end position="489"/>
    </location>
</feature>
<dbReference type="CDD" id="cd17503">
    <property type="entry name" value="MFS_LmrB_MDR_like"/>
    <property type="match status" value="1"/>
</dbReference>
<dbReference type="PANTHER" id="PTHR42718:SF9">
    <property type="entry name" value="MAJOR FACILITATOR SUPERFAMILY MULTIDRUG TRANSPORTER MFSC"/>
    <property type="match status" value="1"/>
</dbReference>
<evidence type="ECO:0000256" key="2">
    <source>
        <dbReference type="ARBA" id="ARBA00008537"/>
    </source>
</evidence>
<keyword evidence="6 9" id="KW-1133">Transmembrane helix</keyword>
<proteinExistence type="inferred from homology"/>
<dbReference type="EMBL" id="CP011058">
    <property type="protein sequence ID" value="AJY77402.1"/>
    <property type="molecule type" value="Genomic_DNA"/>
</dbReference>
<dbReference type="PANTHER" id="PTHR42718">
    <property type="entry name" value="MAJOR FACILITATOR SUPERFAMILY MULTIDRUG TRANSPORTER MFSC"/>
    <property type="match status" value="1"/>
</dbReference>
<dbReference type="Gene3D" id="1.20.1250.20">
    <property type="entry name" value="MFS general substrate transporter like domains"/>
    <property type="match status" value="1"/>
</dbReference>
<evidence type="ECO:0000313" key="12">
    <source>
        <dbReference type="Proteomes" id="UP000032633"/>
    </source>
</evidence>
<feature type="region of interest" description="Disordered" evidence="8">
    <location>
        <begin position="477"/>
        <end position="496"/>
    </location>
</feature>
<dbReference type="InterPro" id="IPR011701">
    <property type="entry name" value="MFS"/>
</dbReference>
<dbReference type="GO" id="GO:0005886">
    <property type="term" value="C:plasma membrane"/>
    <property type="evidence" value="ECO:0007669"/>
    <property type="project" value="UniProtKB-SubCell"/>
</dbReference>
<reference evidence="11 12" key="1">
    <citation type="journal article" date="2015" name="J. Biotechnol.">
        <title>Complete genome sequence of Paenibacillus beijingensis 7188(T) (=DSM 24997(T)), a novel rhizobacterium from jujube garden soil.</title>
        <authorList>
            <person name="Kwak Y."/>
            <person name="Shin J.H."/>
        </authorList>
    </citation>
    <scope>NUCLEOTIDE SEQUENCE [LARGE SCALE GENOMIC DNA]</scope>
    <source>
        <strain evidence="11 12">DSM 24997</strain>
    </source>
</reference>
<gene>
    <name evidence="11" type="ORF">VN24_00725</name>
</gene>
<dbReference type="SUPFAM" id="SSF103473">
    <property type="entry name" value="MFS general substrate transporter"/>
    <property type="match status" value="1"/>
</dbReference>
<dbReference type="InterPro" id="IPR020846">
    <property type="entry name" value="MFS_dom"/>
</dbReference>
<dbReference type="InterPro" id="IPR036259">
    <property type="entry name" value="MFS_trans_sf"/>
</dbReference>
<dbReference type="OrthoDB" id="9816041at2"/>
<accession>A0A0D5NQV7</accession>
<evidence type="ECO:0000256" key="9">
    <source>
        <dbReference type="SAM" id="Phobius"/>
    </source>
</evidence>
<evidence type="ECO:0000256" key="5">
    <source>
        <dbReference type="ARBA" id="ARBA00022692"/>
    </source>
</evidence>
<feature type="transmembrane region" description="Helical" evidence="9">
    <location>
        <begin position="364"/>
        <end position="390"/>
    </location>
</feature>
<feature type="transmembrane region" description="Helical" evidence="9">
    <location>
        <begin position="88"/>
        <end position="107"/>
    </location>
</feature>
<keyword evidence="7 9" id="KW-0472">Membrane</keyword>
<dbReference type="KEGG" id="pbj:VN24_00725"/>
<feature type="transmembrane region" description="Helical" evidence="9">
    <location>
        <begin position="339"/>
        <end position="358"/>
    </location>
</feature>
<evidence type="ECO:0000256" key="7">
    <source>
        <dbReference type="ARBA" id="ARBA00023136"/>
    </source>
</evidence>
<feature type="transmembrane region" description="Helical" evidence="9">
    <location>
        <begin position="448"/>
        <end position="470"/>
    </location>
</feature>
<evidence type="ECO:0000256" key="6">
    <source>
        <dbReference type="ARBA" id="ARBA00022989"/>
    </source>
</evidence>
<feature type="transmembrane region" description="Helical" evidence="9">
    <location>
        <begin position="147"/>
        <end position="168"/>
    </location>
</feature>
<keyword evidence="5 9" id="KW-0812">Transmembrane</keyword>